<evidence type="ECO:0000256" key="2">
    <source>
        <dbReference type="ARBA" id="ARBA00022679"/>
    </source>
</evidence>
<accession>A0A4Q0YAV2</accession>
<dbReference type="GO" id="GO:0008146">
    <property type="term" value="F:sulfotransferase activity"/>
    <property type="evidence" value="ECO:0007669"/>
    <property type="project" value="InterPro"/>
</dbReference>
<dbReference type="AlphaFoldDB" id="A0A4Q0YAV2"/>
<dbReference type="Proteomes" id="UP000290172">
    <property type="component" value="Unassembled WGS sequence"/>
</dbReference>
<evidence type="ECO:0000313" key="4">
    <source>
        <dbReference type="EMBL" id="RXJ67402.1"/>
    </source>
</evidence>
<dbReference type="InterPro" id="IPR000863">
    <property type="entry name" value="Sulfotransferase_dom"/>
</dbReference>
<dbReference type="RefSeq" id="WP_128981960.1">
    <property type="nucleotide sequence ID" value="NZ_PDKJ01000009.1"/>
</dbReference>
<dbReference type="SUPFAM" id="SSF52540">
    <property type="entry name" value="P-loop containing nucleoside triphosphate hydrolases"/>
    <property type="match status" value="1"/>
</dbReference>
<name>A0A4Q0YAV2_9BACT</name>
<organism evidence="4 5">
    <name type="scientific">Halarcobacter ebronensis</name>
    <dbReference type="NCBI Taxonomy" id="1462615"/>
    <lineage>
        <taxon>Bacteria</taxon>
        <taxon>Pseudomonadati</taxon>
        <taxon>Campylobacterota</taxon>
        <taxon>Epsilonproteobacteria</taxon>
        <taxon>Campylobacterales</taxon>
        <taxon>Arcobacteraceae</taxon>
        <taxon>Halarcobacter</taxon>
    </lineage>
</organism>
<reference evidence="4 5" key="1">
    <citation type="submission" date="2017-10" db="EMBL/GenBank/DDBJ databases">
        <title>Genomics of the genus Arcobacter.</title>
        <authorList>
            <person name="Perez-Cataluna A."/>
            <person name="Figueras M.J."/>
        </authorList>
    </citation>
    <scope>NUCLEOTIDE SEQUENCE [LARGE SCALE GENOMIC DNA]</scope>
    <source>
        <strain evidence="4 5">CECT 8993</strain>
    </source>
</reference>
<evidence type="ECO:0000259" key="3">
    <source>
        <dbReference type="Pfam" id="PF00685"/>
    </source>
</evidence>
<evidence type="ECO:0000256" key="1">
    <source>
        <dbReference type="ARBA" id="ARBA00005771"/>
    </source>
</evidence>
<dbReference type="InterPro" id="IPR027417">
    <property type="entry name" value="P-loop_NTPase"/>
</dbReference>
<dbReference type="EMBL" id="PDKJ01000009">
    <property type="protein sequence ID" value="RXJ67402.1"/>
    <property type="molecule type" value="Genomic_DNA"/>
</dbReference>
<evidence type="ECO:0000313" key="5">
    <source>
        <dbReference type="Proteomes" id="UP000290172"/>
    </source>
</evidence>
<dbReference type="Pfam" id="PF00685">
    <property type="entry name" value="Sulfotransfer_1"/>
    <property type="match status" value="1"/>
</dbReference>
<comment type="caution">
    <text evidence="4">The sequence shown here is derived from an EMBL/GenBank/DDBJ whole genome shotgun (WGS) entry which is preliminary data.</text>
</comment>
<comment type="similarity">
    <text evidence="1">Belongs to the sulfotransferase 1 family.</text>
</comment>
<feature type="domain" description="Sulfotransferase" evidence="3">
    <location>
        <begin position="3"/>
        <end position="173"/>
    </location>
</feature>
<protein>
    <recommendedName>
        <fullName evidence="3">Sulfotransferase domain-containing protein</fullName>
    </recommendedName>
</protein>
<proteinExistence type="inferred from homology"/>
<dbReference type="Gene3D" id="3.40.50.300">
    <property type="entry name" value="P-loop containing nucleotide triphosphate hydrolases"/>
    <property type="match status" value="1"/>
</dbReference>
<dbReference type="PANTHER" id="PTHR11783">
    <property type="entry name" value="SULFOTRANSFERASE SULT"/>
    <property type="match status" value="1"/>
</dbReference>
<gene>
    <name evidence="4" type="ORF">CRV08_10765</name>
</gene>
<sequence>MIIWIASYPRSGNTLVRTILKQVFNINSYDNEFKISGQPWIKKYESIYEKYGHIEFEGEWKDIYLKLKDSKEIFFVKTHLPPEDNSPAIYIVRDGRMSIISYFHYMQKFFSDANRSILEILLGYDYYGDWSSHYRIWNPQERENTLCLKYEDILNKSELTIKKLEQFINLEKKADWENPFNELNKQGTEFFRKGESTWNESNEWSDFYNYMFMLKHYKLMYELDYLDNYKFSETALISAKECKEIIKLTQMLKEESNMYKKAALERLELINKISS</sequence>
<keyword evidence="2" id="KW-0808">Transferase</keyword>